<dbReference type="InterPro" id="IPR013103">
    <property type="entry name" value="RVT_2"/>
</dbReference>
<name>A0AAW2VXF4_9LAMI</name>
<evidence type="ECO:0000313" key="2">
    <source>
        <dbReference type="EMBL" id="KAL0433733.1"/>
    </source>
</evidence>
<sequence length="115" mass="12791">MDRYKARLVAKGYKQIEGIDYIDRFSPVAKAVTVRTLLVVASSLAWSIHQVDINDAFLHGFLDEYIYMLPLDGSSIAAGKSPHEHCLFIKQSTVGLLVLLVYVDDVLIAGLLKLK</sequence>
<dbReference type="EMBL" id="JACGWN010000009">
    <property type="protein sequence ID" value="KAL0433733.1"/>
    <property type="molecule type" value="Genomic_DNA"/>
</dbReference>
<reference evidence="2" key="1">
    <citation type="submission" date="2020-06" db="EMBL/GenBank/DDBJ databases">
        <authorList>
            <person name="Li T."/>
            <person name="Hu X."/>
            <person name="Zhang T."/>
            <person name="Song X."/>
            <person name="Zhang H."/>
            <person name="Dai N."/>
            <person name="Sheng W."/>
            <person name="Hou X."/>
            <person name="Wei L."/>
        </authorList>
    </citation>
    <scope>NUCLEOTIDE SEQUENCE</scope>
    <source>
        <strain evidence="2">KEN1</strain>
        <tissue evidence="2">Leaf</tissue>
    </source>
</reference>
<reference evidence="2" key="2">
    <citation type="journal article" date="2024" name="Plant">
        <title>Genomic evolution and insights into agronomic trait innovations of Sesamum species.</title>
        <authorList>
            <person name="Miao H."/>
            <person name="Wang L."/>
            <person name="Qu L."/>
            <person name="Liu H."/>
            <person name="Sun Y."/>
            <person name="Le M."/>
            <person name="Wang Q."/>
            <person name="Wei S."/>
            <person name="Zheng Y."/>
            <person name="Lin W."/>
            <person name="Duan Y."/>
            <person name="Cao H."/>
            <person name="Xiong S."/>
            <person name="Wang X."/>
            <person name="Wei L."/>
            <person name="Li C."/>
            <person name="Ma Q."/>
            <person name="Ju M."/>
            <person name="Zhao R."/>
            <person name="Li G."/>
            <person name="Mu C."/>
            <person name="Tian Q."/>
            <person name="Mei H."/>
            <person name="Zhang T."/>
            <person name="Gao T."/>
            <person name="Zhang H."/>
        </authorList>
    </citation>
    <scope>NUCLEOTIDE SEQUENCE</scope>
    <source>
        <strain evidence="2">KEN1</strain>
    </source>
</reference>
<evidence type="ECO:0000259" key="1">
    <source>
        <dbReference type="Pfam" id="PF07727"/>
    </source>
</evidence>
<dbReference type="Pfam" id="PF07727">
    <property type="entry name" value="RVT_2"/>
    <property type="match status" value="1"/>
</dbReference>
<proteinExistence type="predicted"/>
<accession>A0AAW2VXF4</accession>
<organism evidence="2">
    <name type="scientific">Sesamum latifolium</name>
    <dbReference type="NCBI Taxonomy" id="2727402"/>
    <lineage>
        <taxon>Eukaryota</taxon>
        <taxon>Viridiplantae</taxon>
        <taxon>Streptophyta</taxon>
        <taxon>Embryophyta</taxon>
        <taxon>Tracheophyta</taxon>
        <taxon>Spermatophyta</taxon>
        <taxon>Magnoliopsida</taxon>
        <taxon>eudicotyledons</taxon>
        <taxon>Gunneridae</taxon>
        <taxon>Pentapetalae</taxon>
        <taxon>asterids</taxon>
        <taxon>lamiids</taxon>
        <taxon>Lamiales</taxon>
        <taxon>Pedaliaceae</taxon>
        <taxon>Sesamum</taxon>
    </lineage>
</organism>
<comment type="caution">
    <text evidence="2">The sequence shown here is derived from an EMBL/GenBank/DDBJ whole genome shotgun (WGS) entry which is preliminary data.</text>
</comment>
<dbReference type="AlphaFoldDB" id="A0AAW2VXF4"/>
<protein>
    <submittedName>
        <fullName evidence="2">Retrovirus-related Pol polyprotein from transposon TNT 1-94</fullName>
    </submittedName>
</protein>
<feature type="domain" description="Reverse transcriptase Ty1/copia-type" evidence="1">
    <location>
        <begin position="3"/>
        <end position="77"/>
    </location>
</feature>
<gene>
    <name evidence="2" type="ORF">Slati_2707600</name>
</gene>